<organism evidence="1 2">
    <name type="scientific">Corynebacterium meridianum</name>
    <dbReference type="NCBI Taxonomy" id="2765363"/>
    <lineage>
        <taxon>Bacteria</taxon>
        <taxon>Bacillati</taxon>
        <taxon>Actinomycetota</taxon>
        <taxon>Actinomycetes</taxon>
        <taxon>Mycobacteriales</taxon>
        <taxon>Corynebacteriaceae</taxon>
        <taxon>Corynebacterium</taxon>
    </lineage>
</organism>
<comment type="caution">
    <text evidence="1">The sequence shown here is derived from an EMBL/GenBank/DDBJ whole genome shotgun (WGS) entry which is preliminary data.</text>
</comment>
<sequence>MVRVELTDTALTVRLHWWEKAVARRSDLTVPRRAILSARPLHNAAAAVERPAGSSLSGIAINGVTRSGTLTGPMAPGVRGTTSTFAVCHGSEPGIEILLDHPTVQRIVVATPDADQLLARLSVDREPAGDLYGTHSP</sequence>
<dbReference type="AlphaFoldDB" id="A0A934I7N4"/>
<proteinExistence type="predicted"/>
<keyword evidence="2" id="KW-1185">Reference proteome</keyword>
<reference evidence="1" key="1">
    <citation type="submission" date="2020-12" db="EMBL/GenBank/DDBJ databases">
        <title>Genome public.</title>
        <authorList>
            <person name="Sun Q."/>
        </authorList>
    </citation>
    <scope>NUCLEOTIDE SEQUENCE</scope>
    <source>
        <strain evidence="1">CCM 8863</strain>
    </source>
</reference>
<dbReference type="RefSeq" id="WP_198738974.1">
    <property type="nucleotide sequence ID" value="NZ_JAEIOS010000013.1"/>
</dbReference>
<evidence type="ECO:0000313" key="2">
    <source>
        <dbReference type="Proteomes" id="UP000645966"/>
    </source>
</evidence>
<name>A0A934I7N4_9CORY</name>
<protein>
    <submittedName>
        <fullName evidence="1">Uncharacterized protein</fullName>
    </submittedName>
</protein>
<dbReference type="EMBL" id="JAEIOS010000013">
    <property type="protein sequence ID" value="MBI8989970.1"/>
    <property type="molecule type" value="Genomic_DNA"/>
</dbReference>
<gene>
    <name evidence="1" type="ORF">JDV75_09410</name>
</gene>
<dbReference type="Proteomes" id="UP000645966">
    <property type="component" value="Unassembled WGS sequence"/>
</dbReference>
<evidence type="ECO:0000313" key="1">
    <source>
        <dbReference type="EMBL" id="MBI8989970.1"/>
    </source>
</evidence>
<accession>A0A934I7N4</accession>